<evidence type="ECO:0000313" key="2">
    <source>
        <dbReference type="EMBL" id="KGX84641.1"/>
    </source>
</evidence>
<feature type="transmembrane region" description="Helical" evidence="1">
    <location>
        <begin position="82"/>
        <end position="99"/>
    </location>
</feature>
<evidence type="ECO:0000256" key="1">
    <source>
        <dbReference type="SAM" id="Phobius"/>
    </source>
</evidence>
<keyword evidence="1" id="KW-0472">Membrane</keyword>
<feature type="transmembrane region" description="Helical" evidence="1">
    <location>
        <begin position="21"/>
        <end position="41"/>
    </location>
</feature>
<keyword evidence="3" id="KW-1185">Reference proteome</keyword>
<reference evidence="2 3" key="1">
    <citation type="submission" date="2013-08" db="EMBL/GenBank/DDBJ databases">
        <authorList>
            <person name="Huang J."/>
            <person name="Wang G."/>
        </authorList>
    </citation>
    <scope>NUCLEOTIDE SEQUENCE [LARGE SCALE GENOMIC DNA]</scope>
    <source>
        <strain evidence="2 3">JSM 072002</strain>
    </source>
</reference>
<dbReference type="AlphaFoldDB" id="A0A0A5FV33"/>
<evidence type="ECO:0000313" key="3">
    <source>
        <dbReference type="Proteomes" id="UP000030401"/>
    </source>
</evidence>
<dbReference type="STRING" id="1385512.N784_12265"/>
<comment type="caution">
    <text evidence="2">The sequence shown here is derived from an EMBL/GenBank/DDBJ whole genome shotgun (WGS) entry which is preliminary data.</text>
</comment>
<dbReference type="Proteomes" id="UP000030401">
    <property type="component" value="Unassembled WGS sequence"/>
</dbReference>
<dbReference type="EMBL" id="AVPG01000034">
    <property type="protein sequence ID" value="KGX84641.1"/>
    <property type="molecule type" value="Genomic_DNA"/>
</dbReference>
<feature type="transmembrane region" description="Helical" evidence="1">
    <location>
        <begin position="47"/>
        <end position="66"/>
    </location>
</feature>
<keyword evidence="1" id="KW-1133">Transmembrane helix</keyword>
<sequence>MKGWILLNSPLPSISFKGVSILVLFLAIGLLAIQPTLSSIFNLSEEFSMFMAMGVTSTLAIGIVLTKVDDQVINRRVKVKRWLLGAVIGHALSFLLSYIL</sequence>
<accession>A0A0A5FV33</accession>
<gene>
    <name evidence="2" type="ORF">N784_12265</name>
</gene>
<protein>
    <submittedName>
        <fullName evidence="2">Uncharacterized protein</fullName>
    </submittedName>
</protein>
<organism evidence="2 3">
    <name type="scientific">Pontibacillus litoralis JSM 072002</name>
    <dbReference type="NCBI Taxonomy" id="1385512"/>
    <lineage>
        <taxon>Bacteria</taxon>
        <taxon>Bacillati</taxon>
        <taxon>Bacillota</taxon>
        <taxon>Bacilli</taxon>
        <taxon>Bacillales</taxon>
        <taxon>Bacillaceae</taxon>
        <taxon>Pontibacillus</taxon>
    </lineage>
</organism>
<keyword evidence="1" id="KW-0812">Transmembrane</keyword>
<name>A0A0A5FV33_9BACI</name>
<proteinExistence type="predicted"/>